<dbReference type="InterPro" id="IPR015939">
    <property type="entry name" value="Fum_Rdtase/Succ_DH_flav-like_C"/>
</dbReference>
<evidence type="ECO:0000256" key="9">
    <source>
        <dbReference type="ARBA" id="ARBA00023002"/>
    </source>
</evidence>
<dbReference type="RefSeq" id="WP_200132809.1">
    <property type="nucleotide sequence ID" value="NZ_JAEHOI010000011.1"/>
</dbReference>
<dbReference type="SUPFAM" id="SSF56425">
    <property type="entry name" value="Succinate dehydrogenase/fumarate reductase flavoprotein, catalytic domain"/>
    <property type="match status" value="1"/>
</dbReference>
<dbReference type="FunFam" id="3.90.700.10:FF:000002">
    <property type="entry name" value="L-aspartate oxidase"/>
    <property type="match status" value="1"/>
</dbReference>
<dbReference type="GO" id="GO:0034628">
    <property type="term" value="P:'de novo' NAD+ biosynthetic process from L-aspartate"/>
    <property type="evidence" value="ECO:0007669"/>
    <property type="project" value="TreeGrafter"/>
</dbReference>
<keyword evidence="6" id="KW-0285">Flavoprotein</keyword>
<feature type="domain" description="FAD-dependent oxidoreductase 2 FAD-binding" evidence="15">
    <location>
        <begin position="2"/>
        <end position="390"/>
    </location>
</feature>
<dbReference type="Pfam" id="PF02910">
    <property type="entry name" value="Succ_DH_flav_C"/>
    <property type="match status" value="1"/>
</dbReference>
<proteinExistence type="inferred from homology"/>
<evidence type="ECO:0000256" key="12">
    <source>
        <dbReference type="ARBA" id="ARBA00048305"/>
    </source>
</evidence>
<keyword evidence="9" id="KW-0560">Oxidoreductase</keyword>
<gene>
    <name evidence="17" type="ORF">JD292_11060</name>
</gene>
<evidence type="ECO:0000256" key="10">
    <source>
        <dbReference type="ARBA" id="ARBA00029426"/>
    </source>
</evidence>
<organism evidence="17 18">
    <name type="scientific">Leucobacter edaphi</name>
    <dbReference type="NCBI Taxonomy" id="2796472"/>
    <lineage>
        <taxon>Bacteria</taxon>
        <taxon>Bacillati</taxon>
        <taxon>Actinomycetota</taxon>
        <taxon>Actinomycetes</taxon>
        <taxon>Micrococcales</taxon>
        <taxon>Microbacteriaceae</taxon>
        <taxon>Leucobacter</taxon>
    </lineage>
</organism>
<dbReference type="InterPro" id="IPR036188">
    <property type="entry name" value="FAD/NAD-bd_sf"/>
</dbReference>
<dbReference type="Pfam" id="PF00890">
    <property type="entry name" value="FAD_binding_2"/>
    <property type="match status" value="1"/>
</dbReference>
<feature type="compositionally biased region" description="Polar residues" evidence="13">
    <location>
        <begin position="547"/>
        <end position="557"/>
    </location>
</feature>
<name>A0A934QDI1_9MICO</name>
<evidence type="ECO:0000313" key="18">
    <source>
        <dbReference type="Proteomes" id="UP000618733"/>
    </source>
</evidence>
<dbReference type="GO" id="GO:0008734">
    <property type="term" value="F:L-aspartate oxidase activity"/>
    <property type="evidence" value="ECO:0007669"/>
    <property type="project" value="UniProtKB-EC"/>
</dbReference>
<evidence type="ECO:0000259" key="15">
    <source>
        <dbReference type="Pfam" id="PF00890"/>
    </source>
</evidence>
<dbReference type="InterPro" id="IPR037099">
    <property type="entry name" value="Fum_R/Succ_DH_flav-like_C_sf"/>
</dbReference>
<comment type="cofactor">
    <cofactor evidence="1">
        <name>FAD</name>
        <dbReference type="ChEBI" id="CHEBI:57692"/>
    </cofactor>
</comment>
<dbReference type="PANTHER" id="PTHR42716:SF2">
    <property type="entry name" value="L-ASPARTATE OXIDASE, CHLOROPLASTIC"/>
    <property type="match status" value="1"/>
</dbReference>
<evidence type="ECO:0000256" key="5">
    <source>
        <dbReference type="ARBA" id="ARBA00021901"/>
    </source>
</evidence>
<evidence type="ECO:0000256" key="11">
    <source>
        <dbReference type="ARBA" id="ARBA00030386"/>
    </source>
</evidence>
<evidence type="ECO:0000256" key="3">
    <source>
        <dbReference type="ARBA" id="ARBA00008562"/>
    </source>
</evidence>
<dbReference type="Gene3D" id="1.20.58.100">
    <property type="entry name" value="Fumarate reductase/succinate dehydrogenase flavoprotein-like, C-terminal domain"/>
    <property type="match status" value="1"/>
</dbReference>
<evidence type="ECO:0000259" key="16">
    <source>
        <dbReference type="Pfam" id="PF02910"/>
    </source>
</evidence>
<dbReference type="PANTHER" id="PTHR42716">
    <property type="entry name" value="L-ASPARTATE OXIDASE"/>
    <property type="match status" value="1"/>
</dbReference>
<dbReference type="InterPro" id="IPR003953">
    <property type="entry name" value="FAD-dep_OxRdtase_2_FAD-bd"/>
</dbReference>
<comment type="pathway">
    <text evidence="2">Cofactor biosynthesis; NAD(+) biosynthesis; iminoaspartate from L-aspartate (oxidase route): step 1/1.</text>
</comment>
<keyword evidence="18" id="KW-1185">Reference proteome</keyword>
<dbReference type="AlphaFoldDB" id="A0A934QDI1"/>
<evidence type="ECO:0000313" key="17">
    <source>
        <dbReference type="EMBL" id="MBK0422610.1"/>
    </source>
</evidence>
<comment type="catalytic activity">
    <reaction evidence="12">
        <text>L-aspartate + O2 = iminosuccinate + H2O2</text>
        <dbReference type="Rhea" id="RHEA:25876"/>
        <dbReference type="ChEBI" id="CHEBI:15379"/>
        <dbReference type="ChEBI" id="CHEBI:16240"/>
        <dbReference type="ChEBI" id="CHEBI:29991"/>
        <dbReference type="ChEBI" id="CHEBI:77875"/>
        <dbReference type="EC" id="1.4.3.16"/>
    </reaction>
    <physiologicalReaction direction="left-to-right" evidence="12">
        <dbReference type="Rhea" id="RHEA:25877"/>
    </physiologicalReaction>
</comment>
<feature type="region of interest" description="Disordered" evidence="13">
    <location>
        <begin position="507"/>
        <end position="557"/>
    </location>
</feature>
<dbReference type="GO" id="GO:0033765">
    <property type="term" value="F:steroid dehydrogenase activity, acting on the CH-CH group of donors"/>
    <property type="evidence" value="ECO:0007669"/>
    <property type="project" value="UniProtKB-ARBA"/>
</dbReference>
<evidence type="ECO:0000256" key="1">
    <source>
        <dbReference type="ARBA" id="ARBA00001974"/>
    </source>
</evidence>
<comment type="caution">
    <text evidence="17">The sequence shown here is derived from an EMBL/GenBank/DDBJ whole genome shotgun (WGS) entry which is preliminary data.</text>
</comment>
<feature type="chain" id="PRO_5039467677" description="L-aspartate oxidase" evidence="14">
    <location>
        <begin position="20"/>
        <end position="557"/>
    </location>
</feature>
<evidence type="ECO:0000256" key="6">
    <source>
        <dbReference type="ARBA" id="ARBA00022630"/>
    </source>
</evidence>
<dbReference type="SUPFAM" id="SSF51905">
    <property type="entry name" value="FAD/NAD(P)-binding domain"/>
    <property type="match status" value="1"/>
</dbReference>
<dbReference type="PRINTS" id="PR00368">
    <property type="entry name" value="FADPNR"/>
</dbReference>
<keyword evidence="8" id="KW-0274">FAD</keyword>
<evidence type="ECO:0000256" key="7">
    <source>
        <dbReference type="ARBA" id="ARBA00022642"/>
    </source>
</evidence>
<evidence type="ECO:0000256" key="14">
    <source>
        <dbReference type="SAM" id="SignalP"/>
    </source>
</evidence>
<dbReference type="Proteomes" id="UP000618733">
    <property type="component" value="Unassembled WGS sequence"/>
</dbReference>
<feature type="compositionally biased region" description="Basic and acidic residues" evidence="13">
    <location>
        <begin position="507"/>
        <end position="528"/>
    </location>
</feature>
<evidence type="ECO:0000256" key="2">
    <source>
        <dbReference type="ARBA" id="ARBA00004950"/>
    </source>
</evidence>
<feature type="signal peptide" evidence="14">
    <location>
        <begin position="1"/>
        <end position="19"/>
    </location>
</feature>
<evidence type="ECO:0000256" key="13">
    <source>
        <dbReference type="SAM" id="MobiDB-lite"/>
    </source>
</evidence>
<comment type="function">
    <text evidence="10">Catalyzes the oxidation of L-aspartate to iminoaspartate, the first step in the de novo biosynthesis of NAD(+).</text>
</comment>
<comment type="similarity">
    <text evidence="3">Belongs to the FAD-dependent oxidoreductase 2 family. NadB subfamily.</text>
</comment>
<feature type="domain" description="Fumarate reductase/succinate dehydrogenase flavoprotein-like C-terminal" evidence="16">
    <location>
        <begin position="482"/>
        <end position="520"/>
    </location>
</feature>
<dbReference type="Gene3D" id="3.90.700.10">
    <property type="entry name" value="Succinate dehydrogenase/fumarate reductase flavoprotein, catalytic domain"/>
    <property type="match status" value="1"/>
</dbReference>
<dbReference type="SUPFAM" id="SSF46977">
    <property type="entry name" value="Succinate dehydrogenase/fumarate reductase flavoprotein C-terminal domain"/>
    <property type="match status" value="1"/>
</dbReference>
<keyword evidence="7" id="KW-0662">Pyridine nucleotide biosynthesis</keyword>
<dbReference type="InterPro" id="IPR027477">
    <property type="entry name" value="Succ_DH/fumarate_Rdtase_cat_sf"/>
</dbReference>
<dbReference type="InterPro" id="IPR005288">
    <property type="entry name" value="NadB"/>
</dbReference>
<reference evidence="17" key="1">
    <citation type="submission" date="2020-12" db="EMBL/GenBank/DDBJ databases">
        <title>Leucobacter sp. CAS2, isolated from Chromium sludge.</title>
        <authorList>
            <person name="Xu Z."/>
        </authorList>
    </citation>
    <scope>NUCLEOTIDE SEQUENCE</scope>
    <source>
        <strain evidence="17">CSA2</strain>
    </source>
</reference>
<accession>A0A934QDI1</accession>
<sequence>MILVIGAGVAGLSAALAAAADGTAVTLVTPGRLEISDGCDAEAVAVGGGNTALAQGGIAAAIGPGDSATEHAADTIAAGAGIVDAEAATQLTERGRSAVKRLLLGGFPADRGVSGEPLLGLEGAHRRPRIVHAGEDRSGAALHRHLVARLRPLVRSGAISVLSECSADSLITEYGAVTGAVLRGADGRCRRFAADAVVLATGGYAGLFRGSSNHAGARGEGVVLAARAGAVVADLEFVQFHPTVLHGTGLLVSEAVRGAGAVLRDESGRRFMPAVDRRAELASRDVVSRALHRIIGRQSGRPVWLDATGIEADGGTGTLARRFPRITEAAAAAGFDWAREPIPVSPAAHYAMGGVLSDLDGRTTVPGLFVAGEVASTGVHGANRLASNSLLEGLVFGEIAGRVAAEFAATAAGCRLWVPRGAGFRAVAARAGTTGLLPTGVISGGAAGAPGSDVEEAGLLDAFDSGLGIERDAAGIARAAAIAAGAVGPVAALLAMLCEAAANRTESRGSHARADFPEERAAHAERRGFAPRFPVDPPREAYPAHTTVRSSRSVPEC</sequence>
<protein>
    <recommendedName>
        <fullName evidence="5">L-aspartate oxidase</fullName>
        <ecNumber evidence="4">1.4.3.16</ecNumber>
    </recommendedName>
    <alternativeName>
        <fullName evidence="11">Quinolinate synthase B</fullName>
    </alternativeName>
</protein>
<dbReference type="Gene3D" id="3.50.50.60">
    <property type="entry name" value="FAD/NAD(P)-binding domain"/>
    <property type="match status" value="1"/>
</dbReference>
<evidence type="ECO:0000256" key="4">
    <source>
        <dbReference type="ARBA" id="ARBA00012173"/>
    </source>
</evidence>
<keyword evidence="14" id="KW-0732">Signal</keyword>
<dbReference type="EC" id="1.4.3.16" evidence="4"/>
<dbReference type="EMBL" id="JAEHOI010000011">
    <property type="protein sequence ID" value="MBK0422610.1"/>
    <property type="molecule type" value="Genomic_DNA"/>
</dbReference>
<evidence type="ECO:0000256" key="8">
    <source>
        <dbReference type="ARBA" id="ARBA00022827"/>
    </source>
</evidence>